<keyword evidence="7" id="KW-0915">Sodium</keyword>
<keyword evidence="6 13" id="KW-1133">Transmembrane helix</keyword>
<dbReference type="AlphaFoldDB" id="A0A8X6TNN1"/>
<dbReference type="Proteomes" id="UP000887013">
    <property type="component" value="Unassembled WGS sequence"/>
</dbReference>
<evidence type="ECO:0000256" key="6">
    <source>
        <dbReference type="ARBA" id="ARBA00022989"/>
    </source>
</evidence>
<organism evidence="14 15">
    <name type="scientific">Nephila pilipes</name>
    <name type="common">Giant wood spider</name>
    <name type="synonym">Nephila maculata</name>
    <dbReference type="NCBI Taxonomy" id="299642"/>
    <lineage>
        <taxon>Eukaryota</taxon>
        <taxon>Metazoa</taxon>
        <taxon>Ecdysozoa</taxon>
        <taxon>Arthropoda</taxon>
        <taxon>Chelicerata</taxon>
        <taxon>Arachnida</taxon>
        <taxon>Araneae</taxon>
        <taxon>Araneomorphae</taxon>
        <taxon>Entelegynae</taxon>
        <taxon>Araneoidea</taxon>
        <taxon>Nephilidae</taxon>
        <taxon>Nephila</taxon>
    </lineage>
</organism>
<keyword evidence="3 12" id="KW-0813">Transport</keyword>
<evidence type="ECO:0000256" key="11">
    <source>
        <dbReference type="ARBA" id="ARBA00023303"/>
    </source>
</evidence>
<evidence type="ECO:0000256" key="10">
    <source>
        <dbReference type="ARBA" id="ARBA00023201"/>
    </source>
</evidence>
<keyword evidence="8 12" id="KW-0406">Ion transport</keyword>
<comment type="subcellular location">
    <subcellularLocation>
        <location evidence="1">Membrane</location>
        <topology evidence="1">Multi-pass membrane protein</topology>
    </subcellularLocation>
</comment>
<accession>A0A8X6TNN1</accession>
<name>A0A8X6TNN1_NEPPI</name>
<sequence>MMGKIHGAGALKATGRHLSKGFCLYSHLKAILHPMWSLGIYVTCYSTNLHLNDDAESETHEIDLHHKGFNHMHYFHLEVGRAESFAPWIPHTVEFFVNSPFVPVSFKTESNRLKYGCTYEVYVSLEEEHLLPEPYHTNCTDYEALWEKNNRTGPRSQENVLLSFSCLSDVQGIVLEIVLRTVLRLFVGFESVPTTIFMRDRDHIRLHVFVGSPEVRVMSHNPLYKTGELFSYVGGLMGCWLGISVWASVGILEKFFMECNQVKQLFRRKMNNCP</sequence>
<dbReference type="Gene3D" id="1.10.287.770">
    <property type="entry name" value="YojJ-like"/>
    <property type="match status" value="1"/>
</dbReference>
<evidence type="ECO:0000256" key="5">
    <source>
        <dbReference type="ARBA" id="ARBA00022692"/>
    </source>
</evidence>
<gene>
    <name evidence="14" type="primary">AVEN_62398_1</name>
    <name evidence="14" type="ORF">NPIL_118471</name>
</gene>
<comment type="similarity">
    <text evidence="2 12">Belongs to the amiloride-sensitive sodium channel (TC 1.A.6) family.</text>
</comment>
<proteinExistence type="inferred from homology"/>
<evidence type="ECO:0000313" key="15">
    <source>
        <dbReference type="Proteomes" id="UP000887013"/>
    </source>
</evidence>
<dbReference type="GO" id="GO:0016020">
    <property type="term" value="C:membrane"/>
    <property type="evidence" value="ECO:0007669"/>
    <property type="project" value="UniProtKB-SubCell"/>
</dbReference>
<evidence type="ECO:0000256" key="12">
    <source>
        <dbReference type="RuleBase" id="RU000679"/>
    </source>
</evidence>
<keyword evidence="11 12" id="KW-0407">Ion channel</keyword>
<dbReference type="Pfam" id="PF00858">
    <property type="entry name" value="ASC"/>
    <property type="match status" value="1"/>
</dbReference>
<dbReference type="InterPro" id="IPR001873">
    <property type="entry name" value="ENaC"/>
</dbReference>
<evidence type="ECO:0000313" key="14">
    <source>
        <dbReference type="EMBL" id="GFT30537.1"/>
    </source>
</evidence>
<evidence type="ECO:0000256" key="7">
    <source>
        <dbReference type="ARBA" id="ARBA00023053"/>
    </source>
</evidence>
<keyword evidence="9 13" id="KW-0472">Membrane</keyword>
<evidence type="ECO:0000256" key="2">
    <source>
        <dbReference type="ARBA" id="ARBA00007193"/>
    </source>
</evidence>
<dbReference type="GO" id="GO:0005272">
    <property type="term" value="F:sodium channel activity"/>
    <property type="evidence" value="ECO:0007669"/>
    <property type="project" value="UniProtKB-KW"/>
</dbReference>
<evidence type="ECO:0000256" key="3">
    <source>
        <dbReference type="ARBA" id="ARBA00022448"/>
    </source>
</evidence>
<evidence type="ECO:0000256" key="13">
    <source>
        <dbReference type="SAM" id="Phobius"/>
    </source>
</evidence>
<keyword evidence="5 12" id="KW-0812">Transmembrane</keyword>
<evidence type="ECO:0000256" key="8">
    <source>
        <dbReference type="ARBA" id="ARBA00023065"/>
    </source>
</evidence>
<evidence type="ECO:0000256" key="9">
    <source>
        <dbReference type="ARBA" id="ARBA00023136"/>
    </source>
</evidence>
<keyword evidence="15" id="KW-1185">Reference proteome</keyword>
<comment type="caution">
    <text evidence="14">The sequence shown here is derived from an EMBL/GenBank/DDBJ whole genome shotgun (WGS) entry which is preliminary data.</text>
</comment>
<dbReference type="OrthoDB" id="6437007at2759"/>
<feature type="transmembrane region" description="Helical" evidence="13">
    <location>
        <begin position="229"/>
        <end position="252"/>
    </location>
</feature>
<protein>
    <submittedName>
        <fullName evidence="14">Uncharacterized protein</fullName>
    </submittedName>
</protein>
<evidence type="ECO:0000256" key="1">
    <source>
        <dbReference type="ARBA" id="ARBA00004141"/>
    </source>
</evidence>
<keyword evidence="10 12" id="KW-0739">Sodium transport</keyword>
<dbReference type="EMBL" id="BMAW01012812">
    <property type="protein sequence ID" value="GFT30537.1"/>
    <property type="molecule type" value="Genomic_DNA"/>
</dbReference>
<evidence type="ECO:0000256" key="4">
    <source>
        <dbReference type="ARBA" id="ARBA00022461"/>
    </source>
</evidence>
<reference evidence="14" key="1">
    <citation type="submission" date="2020-08" db="EMBL/GenBank/DDBJ databases">
        <title>Multicomponent nature underlies the extraordinary mechanical properties of spider dragline silk.</title>
        <authorList>
            <person name="Kono N."/>
            <person name="Nakamura H."/>
            <person name="Mori M."/>
            <person name="Yoshida Y."/>
            <person name="Ohtoshi R."/>
            <person name="Malay A.D."/>
            <person name="Moran D.A.P."/>
            <person name="Tomita M."/>
            <person name="Numata K."/>
            <person name="Arakawa K."/>
        </authorList>
    </citation>
    <scope>NUCLEOTIDE SEQUENCE</scope>
</reference>
<keyword evidence="4 12" id="KW-0894">Sodium channel</keyword>